<dbReference type="EMBL" id="JALJOS010000037">
    <property type="protein sequence ID" value="KAK9821499.1"/>
    <property type="molecule type" value="Genomic_DNA"/>
</dbReference>
<proteinExistence type="predicted"/>
<feature type="coiled-coil region" evidence="1">
    <location>
        <begin position="516"/>
        <end position="571"/>
    </location>
</feature>
<evidence type="ECO:0000256" key="2">
    <source>
        <dbReference type="SAM" id="MobiDB-lite"/>
    </source>
</evidence>
<feature type="coiled-coil region" evidence="1">
    <location>
        <begin position="247"/>
        <end position="357"/>
    </location>
</feature>
<gene>
    <name evidence="3" type="ORF">WJX74_004010</name>
</gene>
<accession>A0AAW1QJ47</accession>
<feature type="compositionally biased region" description="Basic residues" evidence="2">
    <location>
        <begin position="720"/>
        <end position="737"/>
    </location>
</feature>
<feature type="region of interest" description="Disordered" evidence="2">
    <location>
        <begin position="584"/>
        <end position="696"/>
    </location>
</feature>
<name>A0AAW1QJ47_9CHLO</name>
<dbReference type="AlphaFoldDB" id="A0AAW1QJ47"/>
<keyword evidence="1" id="KW-0175">Coiled coil</keyword>
<reference evidence="3 4" key="1">
    <citation type="journal article" date="2024" name="Nat. Commun.">
        <title>Phylogenomics reveals the evolutionary origins of lichenization in chlorophyte algae.</title>
        <authorList>
            <person name="Puginier C."/>
            <person name="Libourel C."/>
            <person name="Otte J."/>
            <person name="Skaloud P."/>
            <person name="Haon M."/>
            <person name="Grisel S."/>
            <person name="Petersen M."/>
            <person name="Berrin J.G."/>
            <person name="Delaux P.M."/>
            <person name="Dal Grande F."/>
            <person name="Keller J."/>
        </authorList>
    </citation>
    <scope>NUCLEOTIDE SEQUENCE [LARGE SCALE GENOMIC DNA]</scope>
    <source>
        <strain evidence="3 4">SAG 2145</strain>
    </source>
</reference>
<evidence type="ECO:0000256" key="1">
    <source>
        <dbReference type="SAM" id="Coils"/>
    </source>
</evidence>
<organism evidence="3 4">
    <name type="scientific">Apatococcus lobatus</name>
    <dbReference type="NCBI Taxonomy" id="904363"/>
    <lineage>
        <taxon>Eukaryota</taxon>
        <taxon>Viridiplantae</taxon>
        <taxon>Chlorophyta</taxon>
        <taxon>core chlorophytes</taxon>
        <taxon>Trebouxiophyceae</taxon>
        <taxon>Chlorellales</taxon>
        <taxon>Chlorellaceae</taxon>
        <taxon>Apatococcus</taxon>
    </lineage>
</organism>
<feature type="coiled-coil region" evidence="1">
    <location>
        <begin position="131"/>
        <end position="218"/>
    </location>
</feature>
<feature type="compositionally biased region" description="Basic and acidic residues" evidence="2">
    <location>
        <begin position="591"/>
        <end position="600"/>
    </location>
</feature>
<protein>
    <submittedName>
        <fullName evidence="3">Uncharacterized protein</fullName>
    </submittedName>
</protein>
<sequence>MSTAAAAVFMEGKRLLYKCRACVGFADRFLKEQEEQLRASEAYRQQIEESRAECASAAAAATRLHYENSHLRARVKDDKAHIGQLEEKMATVHESHAGLRQAFGTISLQVQRLQDYRTALKNVFESSFSSIESKIMQIDELQKSKAELEQSLLQKIHELQDQLQAEMQAKAAVEVQHAQTQDHLTSSKASIKELDQKLQILMDEKLALQKQEQAVKEELLEKQKSILQLADEVKHAFQKHAGDDETIQTQAAAADILKSELQHAEERHHKLTQKLQEFTSHIQVQMEAVQITRDELADTQQQLEQACQAKELTEEKAAAQKAADELQVELSKNVAMRDEAAAHAQDAKKHMQKLSERTAQELQKIQADSKAERDALSLKMMLDIKELQAEKATLIADCQKEADKYFQLQTSSENEREKLLCQRSADVAKLHEEIQLETDARVAETTKQRQRILDLELALEAAKVEVVEQQKKVITTKEEGIADRTQLLKDESLARDLVCADLAAKAEQLTLCQTHLSEHQAKLSAAGDENDRLKADLQESADANGILREKCAEQTEQYAALQVELAEKSQLLAQISAAAGRLPVRISPPRPAHEHSHEASADINHTPPEPAPLPAKKKKTPPKFVSPSHLLRAKSTKQPNYQEDTEDGETKYGRAIHHSSQNRRIKANQRTNQAGRPAPLKRKAAMPAASGRRGKSIFSTMSAATASDVDSDEVSEGVSNRRRAAVHGSKAFKHGAGRTHAQPSVAHSLFGSAAVIYDPYSIQHSD</sequence>
<dbReference type="Proteomes" id="UP001438707">
    <property type="component" value="Unassembled WGS sequence"/>
</dbReference>
<feature type="region of interest" description="Disordered" evidence="2">
    <location>
        <begin position="712"/>
        <end position="740"/>
    </location>
</feature>
<comment type="caution">
    <text evidence="3">The sequence shown here is derived from an EMBL/GenBank/DDBJ whole genome shotgun (WGS) entry which is preliminary data.</text>
</comment>
<feature type="coiled-coil region" evidence="1">
    <location>
        <begin position="452"/>
        <end position="479"/>
    </location>
</feature>
<feature type="compositionally biased region" description="Basic residues" evidence="2">
    <location>
        <begin position="654"/>
        <end position="667"/>
    </location>
</feature>
<evidence type="ECO:0000313" key="3">
    <source>
        <dbReference type="EMBL" id="KAK9821499.1"/>
    </source>
</evidence>
<evidence type="ECO:0000313" key="4">
    <source>
        <dbReference type="Proteomes" id="UP001438707"/>
    </source>
</evidence>
<keyword evidence="4" id="KW-1185">Reference proteome</keyword>